<organism evidence="2 3">
    <name type="scientific">Evansella alkalicola</name>
    <dbReference type="NCBI Taxonomy" id="745819"/>
    <lineage>
        <taxon>Bacteria</taxon>
        <taxon>Bacillati</taxon>
        <taxon>Bacillota</taxon>
        <taxon>Bacilli</taxon>
        <taxon>Bacillales</taxon>
        <taxon>Bacillaceae</taxon>
        <taxon>Evansella</taxon>
    </lineage>
</organism>
<keyword evidence="1" id="KW-0472">Membrane</keyword>
<protein>
    <recommendedName>
        <fullName evidence="4">Phage shock protein B</fullName>
    </recommendedName>
</protein>
<comment type="caution">
    <text evidence="2">The sequence shown here is derived from an EMBL/GenBank/DDBJ whole genome shotgun (WGS) entry which is preliminary data.</text>
</comment>
<name>A0ABS6JV21_9BACI</name>
<keyword evidence="3" id="KW-1185">Reference proteome</keyword>
<dbReference type="RefSeq" id="WP_088073725.1">
    <property type="nucleotide sequence ID" value="NZ_JAHQCR010000052.1"/>
</dbReference>
<sequence length="71" mass="8554">MDIMFQLIFLVIFFILPILVIVAVVKVVRRMDQRAEERLRLEKENATLQHQQMKEITNRITKIEKMLKEVD</sequence>
<keyword evidence="1" id="KW-1133">Transmembrane helix</keyword>
<dbReference type="EMBL" id="JAHQCR010000052">
    <property type="protein sequence ID" value="MBU9722420.1"/>
    <property type="molecule type" value="Genomic_DNA"/>
</dbReference>
<dbReference type="Proteomes" id="UP000790580">
    <property type="component" value="Unassembled WGS sequence"/>
</dbReference>
<accession>A0ABS6JV21</accession>
<gene>
    <name evidence="2" type="ORF">KS407_13360</name>
</gene>
<keyword evidence="1" id="KW-0812">Transmembrane</keyword>
<evidence type="ECO:0008006" key="4">
    <source>
        <dbReference type="Google" id="ProtNLM"/>
    </source>
</evidence>
<proteinExistence type="predicted"/>
<evidence type="ECO:0000313" key="3">
    <source>
        <dbReference type="Proteomes" id="UP000790580"/>
    </source>
</evidence>
<feature type="transmembrane region" description="Helical" evidence="1">
    <location>
        <begin position="6"/>
        <end position="28"/>
    </location>
</feature>
<evidence type="ECO:0000256" key="1">
    <source>
        <dbReference type="SAM" id="Phobius"/>
    </source>
</evidence>
<reference evidence="2 3" key="1">
    <citation type="submission" date="2021-06" db="EMBL/GenBank/DDBJ databases">
        <title>Bacillus sp. RD4P76, an endophyte from a halophyte.</title>
        <authorList>
            <person name="Sun J.-Q."/>
        </authorList>
    </citation>
    <scope>NUCLEOTIDE SEQUENCE [LARGE SCALE GENOMIC DNA]</scope>
    <source>
        <strain evidence="2 3">JCM 17098</strain>
    </source>
</reference>
<evidence type="ECO:0000313" key="2">
    <source>
        <dbReference type="EMBL" id="MBU9722420.1"/>
    </source>
</evidence>